<dbReference type="InterPro" id="IPR002725">
    <property type="entry name" value="YgjP-like_metallopeptidase"/>
</dbReference>
<dbReference type="PANTHER" id="PTHR30399">
    <property type="entry name" value="UNCHARACTERIZED PROTEIN YGJP"/>
    <property type="match status" value="1"/>
</dbReference>
<evidence type="ECO:0000256" key="1">
    <source>
        <dbReference type="SAM" id="MobiDB-lite"/>
    </source>
</evidence>
<dbReference type="EMBL" id="FPIW01000019">
    <property type="protein sequence ID" value="SFW44982.1"/>
    <property type="molecule type" value="Genomic_DNA"/>
</dbReference>
<dbReference type="CDD" id="cd07344">
    <property type="entry name" value="M48_yhfN_like"/>
    <property type="match status" value="1"/>
</dbReference>
<feature type="region of interest" description="Disordered" evidence="1">
    <location>
        <begin position="194"/>
        <end position="224"/>
    </location>
</feature>
<feature type="domain" description="YgjP-like metallopeptidase" evidence="2">
    <location>
        <begin position="266"/>
        <end position="324"/>
    </location>
</feature>
<gene>
    <name evidence="3" type="ORF">SAMN02910291_01338</name>
</gene>
<dbReference type="InterPro" id="IPR053136">
    <property type="entry name" value="UTP_pyrophosphatase-like"/>
</dbReference>
<evidence type="ECO:0000313" key="3">
    <source>
        <dbReference type="EMBL" id="SFW44982.1"/>
    </source>
</evidence>
<dbReference type="AlphaFoldDB" id="A0AA94L243"/>
<dbReference type="Pfam" id="PF01863">
    <property type="entry name" value="YgjP-like"/>
    <property type="match status" value="2"/>
</dbReference>
<dbReference type="PANTHER" id="PTHR30399:SF1">
    <property type="entry name" value="UTP PYROPHOSPHATASE"/>
    <property type="match status" value="1"/>
</dbReference>
<comment type="caution">
    <text evidence="3">The sequence shown here is derived from an EMBL/GenBank/DDBJ whole genome shotgun (WGS) entry which is preliminary data.</text>
</comment>
<dbReference type="Gene3D" id="3.30.2010.10">
    <property type="entry name" value="Metalloproteases ('zincins'), catalytic domain"/>
    <property type="match status" value="1"/>
</dbReference>
<evidence type="ECO:0000259" key="2">
    <source>
        <dbReference type="Pfam" id="PF01863"/>
    </source>
</evidence>
<evidence type="ECO:0000313" key="4">
    <source>
        <dbReference type="Proteomes" id="UP000182680"/>
    </source>
</evidence>
<name>A0AA94L243_DESDE</name>
<sequence length="344" mass="38038">MPLAGGTRLAARVRPSARARRTRLTLDPRGRLTLTVPEGMPLVLLEQSLPQFLPWLERAWKKHQSGSPEEQLPPSINLPLPDISFQVCLDGDLAAGRLAAAQHQEHSASLLVRSGPQRLLLVQSLGLLRLFGPVQDTALCARALRQWCRNMASVLLPPYLEGLARQGGFMLEKVSIRDQRSRWGSCARVRRSAVNARSGEKKAGQNGASLAEMEHRRQNSAAAPASSRAGRWMDTFFRLFSDADSPGLTPAGRNAAAPADTFGDDPAGRISLNWRALLLPRPLLEHLCWHELCHLRHMNHSPAYRAELARYSPDWPGCEKALDHAWRGLPWWALPGGDPSEDDA</sequence>
<dbReference type="Proteomes" id="UP000182680">
    <property type="component" value="Unassembled WGS sequence"/>
</dbReference>
<accession>A0AA94L243</accession>
<organism evidence="3 4">
    <name type="scientific">Desulfovibrio desulfuricans</name>
    <dbReference type="NCBI Taxonomy" id="876"/>
    <lineage>
        <taxon>Bacteria</taxon>
        <taxon>Pseudomonadati</taxon>
        <taxon>Thermodesulfobacteriota</taxon>
        <taxon>Desulfovibrionia</taxon>
        <taxon>Desulfovibrionales</taxon>
        <taxon>Desulfovibrionaceae</taxon>
        <taxon>Desulfovibrio</taxon>
    </lineage>
</organism>
<protein>
    <recommendedName>
        <fullName evidence="2">YgjP-like metallopeptidase domain-containing protein</fullName>
    </recommendedName>
</protein>
<feature type="domain" description="YgjP-like metallopeptidase" evidence="2">
    <location>
        <begin position="20"/>
        <end position="191"/>
    </location>
</feature>
<proteinExistence type="predicted"/>
<reference evidence="4" key="1">
    <citation type="submission" date="2016-11" db="EMBL/GenBank/DDBJ databases">
        <authorList>
            <person name="Jaros S."/>
            <person name="Januszkiewicz K."/>
            <person name="Wedrychowicz H."/>
        </authorList>
    </citation>
    <scope>NUCLEOTIDE SEQUENCE [LARGE SCALE GENOMIC DNA]</scope>
    <source>
        <strain evidence="4">DSM 7057</strain>
    </source>
</reference>